<keyword evidence="2" id="KW-1185">Reference proteome</keyword>
<proteinExistence type="predicted"/>
<dbReference type="RefSeq" id="XP_013899405.1">
    <property type="nucleotide sequence ID" value="XM_014043951.1"/>
</dbReference>
<accession>A0A0D2N2F8</accession>
<name>A0A0D2N2F8_9CHLO</name>
<dbReference type="Proteomes" id="UP000054498">
    <property type="component" value="Unassembled WGS sequence"/>
</dbReference>
<gene>
    <name evidence="1" type="ORF">MNEG_7578</name>
</gene>
<feature type="non-terminal residue" evidence="1">
    <location>
        <position position="1"/>
    </location>
</feature>
<dbReference type="STRING" id="145388.A0A0D2N2F8"/>
<sequence length="81" mass="8785">LYHVDHFMGAIGNFCPELINCSSFKIGPERQLPGGGAGFQVQVTAVNGGGATFDFVLLRQEWGLRKGSWQTKSLTRSEAQA</sequence>
<dbReference type="OrthoDB" id="10266005at2759"/>
<dbReference type="KEGG" id="mng:MNEG_7578"/>
<dbReference type="EMBL" id="KK101571">
    <property type="protein sequence ID" value="KIZ00386.1"/>
    <property type="molecule type" value="Genomic_DNA"/>
</dbReference>
<protein>
    <submittedName>
        <fullName evidence="1">Uncharacterized protein</fullName>
    </submittedName>
</protein>
<organism evidence="1 2">
    <name type="scientific">Monoraphidium neglectum</name>
    <dbReference type="NCBI Taxonomy" id="145388"/>
    <lineage>
        <taxon>Eukaryota</taxon>
        <taxon>Viridiplantae</taxon>
        <taxon>Chlorophyta</taxon>
        <taxon>core chlorophytes</taxon>
        <taxon>Chlorophyceae</taxon>
        <taxon>CS clade</taxon>
        <taxon>Sphaeropleales</taxon>
        <taxon>Selenastraceae</taxon>
        <taxon>Monoraphidium</taxon>
    </lineage>
</organism>
<dbReference type="AlphaFoldDB" id="A0A0D2N2F8"/>
<reference evidence="1 2" key="1">
    <citation type="journal article" date="2013" name="BMC Genomics">
        <title>Reconstruction of the lipid metabolism for the microalga Monoraphidium neglectum from its genome sequence reveals characteristics suitable for biofuel production.</title>
        <authorList>
            <person name="Bogen C."/>
            <person name="Al-Dilaimi A."/>
            <person name="Albersmeier A."/>
            <person name="Wichmann J."/>
            <person name="Grundmann M."/>
            <person name="Rupp O."/>
            <person name="Lauersen K.J."/>
            <person name="Blifernez-Klassen O."/>
            <person name="Kalinowski J."/>
            <person name="Goesmann A."/>
            <person name="Mussgnug J.H."/>
            <person name="Kruse O."/>
        </authorList>
    </citation>
    <scope>NUCLEOTIDE SEQUENCE [LARGE SCALE GENOMIC DNA]</scope>
    <source>
        <strain evidence="1 2">SAG 48.87</strain>
    </source>
</reference>
<dbReference type="GeneID" id="25740454"/>
<evidence type="ECO:0000313" key="2">
    <source>
        <dbReference type="Proteomes" id="UP000054498"/>
    </source>
</evidence>
<evidence type="ECO:0000313" key="1">
    <source>
        <dbReference type="EMBL" id="KIZ00386.1"/>
    </source>
</evidence>